<dbReference type="OrthoDB" id="997844at2"/>
<dbReference type="GO" id="GO:0005524">
    <property type="term" value="F:ATP binding"/>
    <property type="evidence" value="ECO:0007669"/>
    <property type="project" value="UniProtKB-KW"/>
</dbReference>
<dbReference type="RefSeq" id="WP_129018378.1">
    <property type="nucleotide sequence ID" value="NZ_SDDZ01000012.1"/>
</dbReference>
<dbReference type="EMBL" id="SDDZ01000012">
    <property type="protein sequence ID" value="RXJ45577.1"/>
    <property type="molecule type" value="Genomic_DNA"/>
</dbReference>
<evidence type="ECO:0000313" key="2">
    <source>
        <dbReference type="Proteomes" id="UP000289792"/>
    </source>
</evidence>
<accession>A0A4Q0XCY7</accession>
<name>A0A4Q0XCY7_9FLAO</name>
<sequence length="343" mass="40462">MELKYIWIEDYKNLKKIGFNFNHNGKDEFEFKDGKLNIFNSNDIIPKGFFGDSILGVTGIVGKNGSGKTNLAEFINYNLAHVTNSSVSFFGENNIGIIILGKWIFIHKSITIENLQELKNQGYEENYYEKAPLDKGRGNLRFDSMEKNRYIYYNPSFDFRMINVRSNLSNISTSYLAFNDLYHNLKHYYGIDKKENKTDSLSAHYKNEKIRESNFIINYSDELKRLIGRIPTEMYLSIDNTENNQLLNFRYISEEELKNDPKKQIKYQNQRDLSDLENEIVSVDNIFPYKVSEPIITGYDIYEIPISYKKIQFKRLFFVQLFKILLFDNEFPNGEFRELECLV</sequence>
<dbReference type="Gene3D" id="3.40.50.300">
    <property type="entry name" value="P-loop containing nucleotide triphosphate hydrolases"/>
    <property type="match status" value="1"/>
</dbReference>
<dbReference type="AlphaFoldDB" id="A0A4Q0XCY7"/>
<reference evidence="1 2" key="1">
    <citation type="submission" date="2019-01" db="EMBL/GenBank/DDBJ databases">
        <title>Genome sequence of the Antarctic species Gelidibacter gilvus ACAM 158(T).</title>
        <authorList>
            <person name="Bowman J.P."/>
        </authorList>
    </citation>
    <scope>NUCLEOTIDE SEQUENCE [LARGE SCALE GENOMIC DNA]</scope>
    <source>
        <strain evidence="1 2">IC158</strain>
    </source>
</reference>
<dbReference type="Proteomes" id="UP000289792">
    <property type="component" value="Unassembled WGS sequence"/>
</dbReference>
<gene>
    <name evidence="1" type="ORF">ESZ48_15290</name>
</gene>
<organism evidence="1 2">
    <name type="scientific">Gelidibacter gilvus</name>
    <dbReference type="NCBI Taxonomy" id="59602"/>
    <lineage>
        <taxon>Bacteria</taxon>
        <taxon>Pseudomonadati</taxon>
        <taxon>Bacteroidota</taxon>
        <taxon>Flavobacteriia</taxon>
        <taxon>Flavobacteriales</taxon>
        <taxon>Flavobacteriaceae</taxon>
        <taxon>Gelidibacter</taxon>
    </lineage>
</organism>
<keyword evidence="2" id="KW-1185">Reference proteome</keyword>
<keyword evidence="1" id="KW-0067">ATP-binding</keyword>
<dbReference type="SUPFAM" id="SSF52540">
    <property type="entry name" value="P-loop containing nucleoside triphosphate hydrolases"/>
    <property type="match status" value="1"/>
</dbReference>
<keyword evidence="1" id="KW-0547">Nucleotide-binding</keyword>
<proteinExistence type="predicted"/>
<protein>
    <submittedName>
        <fullName evidence="1">ATP-binding protein</fullName>
    </submittedName>
</protein>
<comment type="caution">
    <text evidence="1">The sequence shown here is derived from an EMBL/GenBank/DDBJ whole genome shotgun (WGS) entry which is preliminary data.</text>
</comment>
<dbReference type="InterPro" id="IPR027417">
    <property type="entry name" value="P-loop_NTPase"/>
</dbReference>
<evidence type="ECO:0000313" key="1">
    <source>
        <dbReference type="EMBL" id="RXJ45577.1"/>
    </source>
</evidence>